<sequence length="39" mass="4513">MKLIQQLFSSICLFLLILGVVLAIWEFINLLLHVKSNLQ</sequence>
<name>A0AAX6BJR7_PRIMG</name>
<accession>A0AAX6BJR7</accession>
<gene>
    <name evidence="1" type="ORF">ShirakiTB12_24520</name>
</gene>
<dbReference type="Proteomes" id="UP001165240">
    <property type="component" value="Unassembled WGS sequence"/>
</dbReference>
<reference evidence="1" key="1">
    <citation type="journal article" date="2024" name="Appl Microbiol">
        <title>Effect of kuratsuki Bacillus and Priestia on Taste of Sake.</title>
        <authorList>
            <person name="Kobayashi K."/>
            <person name="Nishida H."/>
        </authorList>
    </citation>
    <scope>NUCLEOTIDE SEQUENCE</scope>
    <source>
        <strain evidence="1">B-12</strain>
    </source>
</reference>
<organism evidence="1 2">
    <name type="scientific">Priestia megaterium</name>
    <name type="common">Bacillus megaterium</name>
    <dbReference type="NCBI Taxonomy" id="1404"/>
    <lineage>
        <taxon>Bacteria</taxon>
        <taxon>Bacillati</taxon>
        <taxon>Bacillota</taxon>
        <taxon>Bacilli</taxon>
        <taxon>Bacillales</taxon>
        <taxon>Bacillaceae</taxon>
        <taxon>Priestia</taxon>
    </lineage>
</organism>
<protein>
    <submittedName>
        <fullName evidence="1">Uncharacterized protein</fullName>
    </submittedName>
</protein>
<dbReference type="AlphaFoldDB" id="A0AAX6BJR7"/>
<dbReference type="EMBL" id="BSYK01000001">
    <property type="protein sequence ID" value="GMG73984.1"/>
    <property type="molecule type" value="Genomic_DNA"/>
</dbReference>
<evidence type="ECO:0000313" key="1">
    <source>
        <dbReference type="EMBL" id="GMG73984.1"/>
    </source>
</evidence>
<evidence type="ECO:0000313" key="2">
    <source>
        <dbReference type="Proteomes" id="UP001165240"/>
    </source>
</evidence>
<comment type="caution">
    <text evidence="1">The sequence shown here is derived from an EMBL/GenBank/DDBJ whole genome shotgun (WGS) entry which is preliminary data.</text>
</comment>
<proteinExistence type="predicted"/>